<keyword evidence="5" id="KW-1185">Reference proteome</keyword>
<dbReference type="InterPro" id="IPR013108">
    <property type="entry name" value="Amidohydro_3"/>
</dbReference>
<feature type="domain" description="Amidohydrolase 3" evidence="3">
    <location>
        <begin position="364"/>
        <end position="427"/>
    </location>
</feature>
<dbReference type="AlphaFoldDB" id="A0A418NEE7"/>
<keyword evidence="4" id="KW-0378">Hydrolase</keyword>
<feature type="region of interest" description="Disordered" evidence="1">
    <location>
        <begin position="202"/>
        <end position="224"/>
    </location>
</feature>
<dbReference type="Gene3D" id="3.20.20.140">
    <property type="entry name" value="Metal-dependent hydrolases"/>
    <property type="match status" value="1"/>
</dbReference>
<evidence type="ECO:0000313" key="4">
    <source>
        <dbReference type="EMBL" id="RIV75889.1"/>
    </source>
</evidence>
<dbReference type="Gene3D" id="2.30.40.10">
    <property type="entry name" value="Urease, subunit C, domain 1"/>
    <property type="match status" value="1"/>
</dbReference>
<evidence type="ECO:0000313" key="5">
    <source>
        <dbReference type="Proteomes" id="UP000285092"/>
    </source>
</evidence>
<dbReference type="SUPFAM" id="SSF51556">
    <property type="entry name" value="Metallo-dependent hydrolases"/>
    <property type="match status" value="1"/>
</dbReference>
<dbReference type="OrthoDB" id="9802793at2"/>
<dbReference type="RefSeq" id="WP_119514812.1">
    <property type="nucleotide sequence ID" value="NZ_QXFK01000019.1"/>
</dbReference>
<protein>
    <submittedName>
        <fullName evidence="4">Amidohydrolase</fullName>
    </submittedName>
</protein>
<dbReference type="Pfam" id="PF07969">
    <property type="entry name" value="Amidohydro_3"/>
    <property type="match status" value="1"/>
</dbReference>
<dbReference type="InterPro" id="IPR051781">
    <property type="entry name" value="Metallo-dep_Hydrolase"/>
</dbReference>
<feature type="signal peptide" evidence="2">
    <location>
        <begin position="1"/>
        <end position="20"/>
    </location>
</feature>
<keyword evidence="2" id="KW-0732">Signal</keyword>
<reference evidence="4 5" key="1">
    <citation type="submission" date="2018-08" db="EMBL/GenBank/DDBJ databases">
        <title>Altererythrobacter sp.Ery1 and Ery12, the genome sequencing of novel strains in genus Alterythrobacter.</title>
        <authorList>
            <person name="Cheng H."/>
            <person name="Wu Y.-H."/>
            <person name="Fang C."/>
            <person name="Xu X.-W."/>
        </authorList>
    </citation>
    <scope>NUCLEOTIDE SEQUENCE [LARGE SCALE GENOMIC DNA]</scope>
    <source>
        <strain evidence="4 5">Ery1</strain>
    </source>
</reference>
<dbReference type="PANTHER" id="PTHR43135:SF3">
    <property type="entry name" value="ALPHA-D-RIBOSE 1-METHYLPHOSPHONATE 5-TRIPHOSPHATE DIPHOSPHATASE"/>
    <property type="match status" value="1"/>
</dbReference>
<name>A0A418NEE7_9SPHN</name>
<dbReference type="InterPro" id="IPR032466">
    <property type="entry name" value="Metal_Hydrolase"/>
</dbReference>
<feature type="chain" id="PRO_5019556466" evidence="2">
    <location>
        <begin position="21"/>
        <end position="456"/>
    </location>
</feature>
<dbReference type="SUPFAM" id="SSF51338">
    <property type="entry name" value="Composite domain of metallo-dependent hydrolases"/>
    <property type="match status" value="1"/>
</dbReference>
<dbReference type="Proteomes" id="UP000285092">
    <property type="component" value="Unassembled WGS sequence"/>
</dbReference>
<dbReference type="GO" id="GO:0016810">
    <property type="term" value="F:hydrolase activity, acting on carbon-nitrogen (but not peptide) bonds"/>
    <property type="evidence" value="ECO:0007669"/>
    <property type="project" value="InterPro"/>
</dbReference>
<sequence>MGRMLLAATAVLALSSPATAQDFAITNATVATGDGSAPIENATVVVRGGKVVAAGANVQVPAGVPVSDGRGTWVTPGIFATVTDLGLWDVGAVGESNDTTARNSPFSAALDAAPAVNPRSQHVLISRAGGITRAAIAPSAASSIFAGQGSMIDLGSDPQAVRRPRAFQFVELGEAGARLAGGSRTAAHTLLRNALREASRFGEESGLVGGPNRPAEVTTGDDIPVDPRLVESDAERATDVLLTRFDAAALVPVVAGRQPLYVHVERAADIRSVLALRQEFPRLNLVIVGAGEGWMVADEIAAAGVPVIADALTDLPARFEQLASTQSNIGRMQDAGVKVAINAAAMEQPRYLPQFAGNLVALASVPRAAGLSWGEALASITSIPAEISGFGGQLGVLKPGAIGDVVVWDGDPLEVSSTPVRVYVDGVEQPLENHQTGLRDRYRDLDESELPKAYDW</sequence>
<organism evidence="4 5">
    <name type="scientific">Pelagerythrobacter aerophilus</name>
    <dbReference type="NCBI Taxonomy" id="2306995"/>
    <lineage>
        <taxon>Bacteria</taxon>
        <taxon>Pseudomonadati</taxon>
        <taxon>Pseudomonadota</taxon>
        <taxon>Alphaproteobacteria</taxon>
        <taxon>Sphingomonadales</taxon>
        <taxon>Erythrobacteraceae</taxon>
        <taxon>Pelagerythrobacter</taxon>
    </lineage>
</organism>
<evidence type="ECO:0000256" key="1">
    <source>
        <dbReference type="SAM" id="MobiDB-lite"/>
    </source>
</evidence>
<evidence type="ECO:0000259" key="3">
    <source>
        <dbReference type="Pfam" id="PF07969"/>
    </source>
</evidence>
<accession>A0A418NEE7</accession>
<dbReference type="InterPro" id="IPR011059">
    <property type="entry name" value="Metal-dep_hydrolase_composite"/>
</dbReference>
<evidence type="ECO:0000256" key="2">
    <source>
        <dbReference type="SAM" id="SignalP"/>
    </source>
</evidence>
<dbReference type="EMBL" id="QXFK01000019">
    <property type="protein sequence ID" value="RIV75889.1"/>
    <property type="molecule type" value="Genomic_DNA"/>
</dbReference>
<proteinExistence type="predicted"/>
<gene>
    <name evidence="4" type="ORF">D2V04_16655</name>
</gene>
<dbReference type="PANTHER" id="PTHR43135">
    <property type="entry name" value="ALPHA-D-RIBOSE 1-METHYLPHOSPHONATE 5-TRIPHOSPHATE DIPHOSPHATASE"/>
    <property type="match status" value="1"/>
</dbReference>
<comment type="caution">
    <text evidence="4">The sequence shown here is derived from an EMBL/GenBank/DDBJ whole genome shotgun (WGS) entry which is preliminary data.</text>
</comment>